<organism evidence="4 5">
    <name type="scientific">Pontibacter mangrovi</name>
    <dbReference type="NCBI Taxonomy" id="2589816"/>
    <lineage>
        <taxon>Bacteria</taxon>
        <taxon>Pseudomonadati</taxon>
        <taxon>Bacteroidota</taxon>
        <taxon>Cytophagia</taxon>
        <taxon>Cytophagales</taxon>
        <taxon>Hymenobacteraceae</taxon>
        <taxon>Pontibacter</taxon>
    </lineage>
</organism>
<dbReference type="GO" id="GO:0016757">
    <property type="term" value="F:glycosyltransferase activity"/>
    <property type="evidence" value="ECO:0007669"/>
    <property type="project" value="InterPro"/>
</dbReference>
<gene>
    <name evidence="4" type="ORF">FJM65_20550</name>
</gene>
<evidence type="ECO:0000313" key="4">
    <source>
        <dbReference type="EMBL" id="TPE40003.1"/>
    </source>
</evidence>
<evidence type="ECO:0000259" key="2">
    <source>
        <dbReference type="Pfam" id="PF00534"/>
    </source>
</evidence>
<dbReference type="RefSeq" id="WP_140624147.1">
    <property type="nucleotide sequence ID" value="NZ_VFRQ01000019.1"/>
</dbReference>
<dbReference type="OrthoDB" id="9811239at2"/>
<feature type="domain" description="Glycosyl transferase family 1" evidence="2">
    <location>
        <begin position="189"/>
        <end position="348"/>
    </location>
</feature>
<dbReference type="EMBL" id="VFRQ01000019">
    <property type="protein sequence ID" value="TPE40003.1"/>
    <property type="molecule type" value="Genomic_DNA"/>
</dbReference>
<dbReference type="GO" id="GO:0009103">
    <property type="term" value="P:lipopolysaccharide biosynthetic process"/>
    <property type="evidence" value="ECO:0007669"/>
    <property type="project" value="TreeGrafter"/>
</dbReference>
<protein>
    <submittedName>
        <fullName evidence="4">Glycosyltransferase family 4 protein</fullName>
    </submittedName>
</protein>
<comment type="caution">
    <text evidence="4">The sequence shown here is derived from an EMBL/GenBank/DDBJ whole genome shotgun (WGS) entry which is preliminary data.</text>
</comment>
<evidence type="ECO:0000259" key="3">
    <source>
        <dbReference type="Pfam" id="PF13439"/>
    </source>
</evidence>
<name>A0A501VQI7_9BACT</name>
<dbReference type="Pfam" id="PF13439">
    <property type="entry name" value="Glyco_transf_4"/>
    <property type="match status" value="1"/>
</dbReference>
<dbReference type="Gene3D" id="3.40.50.2000">
    <property type="entry name" value="Glycogen Phosphorylase B"/>
    <property type="match status" value="2"/>
</dbReference>
<dbReference type="Pfam" id="PF00534">
    <property type="entry name" value="Glycos_transf_1"/>
    <property type="match status" value="1"/>
</dbReference>
<reference evidence="4 5" key="1">
    <citation type="submission" date="2019-06" db="EMBL/GenBank/DDBJ databases">
        <title>A novel bacterium of genus Pontibacter, isolated from marine sediment.</title>
        <authorList>
            <person name="Huang H."/>
            <person name="Mo K."/>
            <person name="Hu Y."/>
        </authorList>
    </citation>
    <scope>NUCLEOTIDE SEQUENCE [LARGE SCALE GENOMIC DNA]</scope>
    <source>
        <strain evidence="4 5">HB172049</strain>
    </source>
</reference>
<sequence length="375" mass="42191">MQTILFIIDTLQVGGAEKSIIEIASRLKTYRPVICTLFSKNADLKPVCISKGIEVIELNLTGRLWLLKGINRIRSVVDKLEPALIHANLFKAELLTRIAFYKKKDLHIGSFVNDSYAVERYQQQTATENLKLNIYRLIDSLTARSASHFTSITNSIAVTNAKALHINLSKITVIYRGRKTSNFSISHPEITEEPFIYLAVARLLKRKGYLELINAASILKKEGKISFKILVAGDGPDKSLFIHKVKELALEKHFEFLGTREDVPALLQKAHCFVFPSHYEGQGGALVEAMFAAKPIVATNIPVIEEQVGNGELAKLFKLFDFTDLASKMLWIYNNYDEATSMGVKAREVAISKFNIDVVAYQHEQLYSKILKESK</sequence>
<dbReference type="InterPro" id="IPR028098">
    <property type="entry name" value="Glyco_trans_4-like_N"/>
</dbReference>
<evidence type="ECO:0000313" key="5">
    <source>
        <dbReference type="Proteomes" id="UP000316727"/>
    </source>
</evidence>
<accession>A0A501VQI7</accession>
<keyword evidence="1 4" id="KW-0808">Transferase</keyword>
<feature type="domain" description="Glycosyltransferase subfamily 4-like N-terminal" evidence="3">
    <location>
        <begin position="13"/>
        <end position="179"/>
    </location>
</feature>
<evidence type="ECO:0000256" key="1">
    <source>
        <dbReference type="ARBA" id="ARBA00022679"/>
    </source>
</evidence>
<dbReference type="PANTHER" id="PTHR46401">
    <property type="entry name" value="GLYCOSYLTRANSFERASE WBBK-RELATED"/>
    <property type="match status" value="1"/>
</dbReference>
<dbReference type="PANTHER" id="PTHR46401:SF2">
    <property type="entry name" value="GLYCOSYLTRANSFERASE WBBK-RELATED"/>
    <property type="match status" value="1"/>
</dbReference>
<dbReference type="AlphaFoldDB" id="A0A501VQI7"/>
<keyword evidence="5" id="KW-1185">Reference proteome</keyword>
<dbReference type="SUPFAM" id="SSF53756">
    <property type="entry name" value="UDP-Glycosyltransferase/glycogen phosphorylase"/>
    <property type="match status" value="1"/>
</dbReference>
<dbReference type="Proteomes" id="UP000316727">
    <property type="component" value="Unassembled WGS sequence"/>
</dbReference>
<dbReference type="InterPro" id="IPR001296">
    <property type="entry name" value="Glyco_trans_1"/>
</dbReference>
<proteinExistence type="predicted"/>